<reference evidence="9" key="1">
    <citation type="submission" date="2016-10" db="EMBL/GenBank/DDBJ databases">
        <authorList>
            <person name="de Groot N.N."/>
        </authorList>
    </citation>
    <scope>NUCLEOTIDE SEQUENCE</scope>
</reference>
<gene>
    <name evidence="9" type="ORF">MNB_SV-14-206</name>
</gene>
<dbReference type="Gene3D" id="3.40.50.300">
    <property type="entry name" value="P-loop containing nucleotide triphosphate hydrolases"/>
    <property type="match status" value="1"/>
</dbReference>
<dbReference type="GO" id="GO:0003924">
    <property type="term" value="F:GTPase activity"/>
    <property type="evidence" value="ECO:0007669"/>
    <property type="project" value="InterPro"/>
</dbReference>
<feature type="coiled-coil region" evidence="6">
    <location>
        <begin position="278"/>
        <end position="315"/>
    </location>
</feature>
<dbReference type="GO" id="GO:0005741">
    <property type="term" value="C:mitochondrial outer membrane"/>
    <property type="evidence" value="ECO:0007669"/>
    <property type="project" value="TreeGrafter"/>
</dbReference>
<dbReference type="Pfam" id="PF00350">
    <property type="entry name" value="Dynamin_N"/>
    <property type="match status" value="1"/>
</dbReference>
<dbReference type="GO" id="GO:0008053">
    <property type="term" value="P:mitochondrial fusion"/>
    <property type="evidence" value="ECO:0007669"/>
    <property type="project" value="TreeGrafter"/>
</dbReference>
<keyword evidence="5 7" id="KW-0472">Membrane</keyword>
<dbReference type="InterPro" id="IPR027094">
    <property type="entry name" value="Mitofusin_fam"/>
</dbReference>
<sequence>MQKTLTKLSINYGLNYITDKLLKLNSPLGLKIGFLGEFSSGKSTLINALINQKILPSMDKPTSKSVIEIVAKDNIDKVEFYKLNKDKKEPISAIEFSKIALEQGDSTALINVTSNDFFQDGYMMIDTPGISSLDASDTDITYGYLPFLDCAVICNHIQKGSLTQSIINFLLKDEIRPIVNNILFVITNAHGKSPKAQEKIKEEIVSQLTALNKIDNLGIKDIESKVIVVSALEAMNSEKGFSLDELKESFSQNFMSKKVLLQEQRKSREIEKISNELLEALNFKKENSKLDLSSLKEKEEEFDKKISILEQKKSKIVQSLDNIDTKIQERIYKIFTKYIPQIKTLKDKEQTKLLINEIQEVIAKEIEKIISLHFEELSISNENLTQFTELETTIQNLLKQIDMGKDIGMVVLIELLTLGTAGVAGVFAFFLRSTSKMIMNQKEESNLKDTATFISQVNPIETIGDMIGSKLIENQILEKLEELSKNIATEIKDEIEIKIEEEVFNDLEEKLLQSQHTLSKLYKEKSEKVEEFKELNRQLDNDILKLQSMKKV</sequence>
<keyword evidence="4" id="KW-0342">GTP-binding</keyword>
<dbReference type="InterPro" id="IPR045063">
    <property type="entry name" value="Dynamin_N"/>
</dbReference>
<evidence type="ECO:0000256" key="6">
    <source>
        <dbReference type="SAM" id="Coils"/>
    </source>
</evidence>
<dbReference type="GO" id="GO:0051646">
    <property type="term" value="P:mitochondrion localization"/>
    <property type="evidence" value="ECO:0007669"/>
    <property type="project" value="TreeGrafter"/>
</dbReference>
<evidence type="ECO:0000256" key="7">
    <source>
        <dbReference type="SAM" id="Phobius"/>
    </source>
</evidence>
<dbReference type="AlphaFoldDB" id="A0A1W1C1P9"/>
<keyword evidence="7" id="KW-1133">Transmembrane helix</keyword>
<keyword evidence="6" id="KW-0175">Coiled coil</keyword>
<feature type="coiled-coil region" evidence="6">
    <location>
        <begin position="504"/>
        <end position="549"/>
    </location>
</feature>
<dbReference type="EMBL" id="FPHN01000106">
    <property type="protein sequence ID" value="SFV59729.1"/>
    <property type="molecule type" value="Genomic_DNA"/>
</dbReference>
<evidence type="ECO:0000256" key="1">
    <source>
        <dbReference type="ARBA" id="ARBA00004370"/>
    </source>
</evidence>
<evidence type="ECO:0000259" key="8">
    <source>
        <dbReference type="Pfam" id="PF00350"/>
    </source>
</evidence>
<comment type="subcellular location">
    <subcellularLocation>
        <location evidence="1">Membrane</location>
    </subcellularLocation>
</comment>
<feature type="transmembrane region" description="Helical" evidence="7">
    <location>
        <begin position="407"/>
        <end position="431"/>
    </location>
</feature>
<feature type="domain" description="Dynamin N-terminal" evidence="8">
    <location>
        <begin position="32"/>
        <end position="188"/>
    </location>
</feature>
<keyword evidence="2" id="KW-0547">Nucleotide-binding</keyword>
<dbReference type="InterPro" id="IPR027417">
    <property type="entry name" value="P-loop_NTPase"/>
</dbReference>
<evidence type="ECO:0000256" key="2">
    <source>
        <dbReference type="ARBA" id="ARBA00022741"/>
    </source>
</evidence>
<keyword evidence="3" id="KW-0378">Hydrolase</keyword>
<organism evidence="9">
    <name type="scientific">hydrothermal vent metagenome</name>
    <dbReference type="NCBI Taxonomy" id="652676"/>
    <lineage>
        <taxon>unclassified sequences</taxon>
        <taxon>metagenomes</taxon>
        <taxon>ecological metagenomes</taxon>
    </lineage>
</organism>
<dbReference type="SUPFAM" id="SSF52540">
    <property type="entry name" value="P-loop containing nucleoside triphosphate hydrolases"/>
    <property type="match status" value="1"/>
</dbReference>
<dbReference type="GO" id="GO:0005525">
    <property type="term" value="F:GTP binding"/>
    <property type="evidence" value="ECO:0007669"/>
    <property type="project" value="UniProtKB-KW"/>
</dbReference>
<dbReference type="PANTHER" id="PTHR10465">
    <property type="entry name" value="TRANSMEMBRANE GTPASE FZO1"/>
    <property type="match status" value="1"/>
</dbReference>
<proteinExistence type="predicted"/>
<dbReference type="PANTHER" id="PTHR10465:SF0">
    <property type="entry name" value="SARCALUMENIN"/>
    <property type="match status" value="1"/>
</dbReference>
<accession>A0A1W1C1P9</accession>
<evidence type="ECO:0000313" key="9">
    <source>
        <dbReference type="EMBL" id="SFV59729.1"/>
    </source>
</evidence>
<name>A0A1W1C1P9_9ZZZZ</name>
<evidence type="ECO:0000256" key="5">
    <source>
        <dbReference type="ARBA" id="ARBA00023136"/>
    </source>
</evidence>
<protein>
    <submittedName>
        <fullName evidence="9">Putative ATP /GTP binding protein</fullName>
    </submittedName>
</protein>
<keyword evidence="7" id="KW-0812">Transmembrane</keyword>
<evidence type="ECO:0000256" key="4">
    <source>
        <dbReference type="ARBA" id="ARBA00023134"/>
    </source>
</evidence>
<evidence type="ECO:0000256" key="3">
    <source>
        <dbReference type="ARBA" id="ARBA00022801"/>
    </source>
</evidence>